<dbReference type="AlphaFoldDB" id="A0A914SIS9"/>
<sequence>MLTTNGEQLDVEWITALVTRTYAEHLTPIEFGAALKTHMNNFGSTEQQMRILASTLLRFATASSVPERRLLQCLEALVKAEAHPAILTLVSVFEGFRMTKKVDQMADSFFEMAQILEFPFSKMFEDMIRASLLIMLDAKESLGEELVASQAFFYVKLPQIVKHLLTLGAPLLDLTTALATICDNKTLLNQVDMKTKTNTLQHLLEQMAAAGVIDDVIVKSLLEKRFLAN</sequence>
<dbReference type="InterPro" id="IPR021429">
    <property type="entry name" value="Mediator_Med24"/>
</dbReference>
<protein>
    <submittedName>
        <fullName evidence="2">Mediator of RNA polymerase II transcription subunit 24</fullName>
    </submittedName>
</protein>
<dbReference type="WBParaSite" id="PEQ_0001386101-mRNA-1">
    <property type="protein sequence ID" value="PEQ_0001386101-mRNA-1"/>
    <property type="gene ID" value="PEQ_0001386101"/>
</dbReference>
<organism evidence="1 2">
    <name type="scientific">Parascaris equorum</name>
    <name type="common">Equine roundworm</name>
    <dbReference type="NCBI Taxonomy" id="6256"/>
    <lineage>
        <taxon>Eukaryota</taxon>
        <taxon>Metazoa</taxon>
        <taxon>Ecdysozoa</taxon>
        <taxon>Nematoda</taxon>
        <taxon>Chromadorea</taxon>
        <taxon>Rhabditida</taxon>
        <taxon>Spirurina</taxon>
        <taxon>Ascaridomorpha</taxon>
        <taxon>Ascaridoidea</taxon>
        <taxon>Ascarididae</taxon>
        <taxon>Parascaris</taxon>
    </lineage>
</organism>
<reference evidence="2" key="1">
    <citation type="submission" date="2022-11" db="UniProtKB">
        <authorList>
            <consortium name="WormBaseParasite"/>
        </authorList>
    </citation>
    <scope>IDENTIFICATION</scope>
</reference>
<dbReference type="Pfam" id="PF11277">
    <property type="entry name" value="Med24_N"/>
    <property type="match status" value="1"/>
</dbReference>
<name>A0A914SIS9_PAREQ</name>
<keyword evidence="1" id="KW-1185">Reference proteome</keyword>
<proteinExistence type="predicted"/>
<dbReference type="Proteomes" id="UP000887564">
    <property type="component" value="Unplaced"/>
</dbReference>
<dbReference type="GO" id="GO:0016592">
    <property type="term" value="C:mediator complex"/>
    <property type="evidence" value="ECO:0007669"/>
    <property type="project" value="InterPro"/>
</dbReference>
<evidence type="ECO:0000313" key="2">
    <source>
        <dbReference type="WBParaSite" id="PEQ_0001386101-mRNA-1"/>
    </source>
</evidence>
<evidence type="ECO:0000313" key="1">
    <source>
        <dbReference type="Proteomes" id="UP000887564"/>
    </source>
</evidence>
<accession>A0A914SIS9</accession>